<dbReference type="STRING" id="490189.SAMN02927903_00182"/>
<dbReference type="EMBL" id="FMVF01000002">
    <property type="protein sequence ID" value="SCX82434.1"/>
    <property type="molecule type" value="Genomic_DNA"/>
</dbReference>
<dbReference type="InterPro" id="IPR001451">
    <property type="entry name" value="Hexapep"/>
</dbReference>
<sequence length="227" mass="25381">MKKRFKNNKQVLYVKTKIRSLKAKYRNPIRGNGNTVRNKGVLLNCTYDIKGDNNTVEIMPGAVLENMRIFMRGSNHTLRIGQRCHLKGGDFYFEDDRCTIQIGDNTTVESAHFAVTEPDRSITIGQDCMFSTGIEFRTGDSHSIIDNTTKLRINYAKDIHVKDHVWIGANAIILKGVTLGNDCIVGTGSLVTSDVPDNCIAAGIPAKVVKENINWLKKRIYDQGYTG</sequence>
<proteinExistence type="predicted"/>
<dbReference type="InterPro" id="IPR011004">
    <property type="entry name" value="Trimer_LpxA-like_sf"/>
</dbReference>
<dbReference type="SUPFAM" id="SSF51161">
    <property type="entry name" value="Trimeric LpxA-like enzymes"/>
    <property type="match status" value="1"/>
</dbReference>
<reference evidence="1 2" key="1">
    <citation type="submission" date="2016-10" db="EMBL/GenBank/DDBJ databases">
        <authorList>
            <person name="de Groot N.N."/>
        </authorList>
    </citation>
    <scope>NUCLEOTIDE SEQUENCE [LARGE SCALE GENOMIC DNA]</scope>
    <source>
        <strain evidence="1 2">CGMCC 1.7031</strain>
    </source>
</reference>
<dbReference type="InterPro" id="IPR051159">
    <property type="entry name" value="Hexapeptide_acetyltransf"/>
</dbReference>
<gene>
    <name evidence="1" type="ORF">SAMN02927903_00182</name>
</gene>
<accession>A0A1G5AX75</accession>
<keyword evidence="2" id="KW-1185">Reference proteome</keyword>
<dbReference type="PANTHER" id="PTHR23416">
    <property type="entry name" value="SIALIC ACID SYNTHASE-RELATED"/>
    <property type="match status" value="1"/>
</dbReference>
<name>A0A1G5AX75_9FLAO</name>
<dbReference type="OrthoDB" id="9814490at2"/>
<dbReference type="Gene3D" id="2.160.10.10">
    <property type="entry name" value="Hexapeptide repeat proteins"/>
    <property type="match status" value="1"/>
</dbReference>
<organism evidence="1 2">
    <name type="scientific">Flavobacterium caeni</name>
    <dbReference type="NCBI Taxonomy" id="490189"/>
    <lineage>
        <taxon>Bacteria</taxon>
        <taxon>Pseudomonadati</taxon>
        <taxon>Bacteroidota</taxon>
        <taxon>Flavobacteriia</taxon>
        <taxon>Flavobacteriales</taxon>
        <taxon>Flavobacteriaceae</taxon>
        <taxon>Flavobacterium</taxon>
    </lineage>
</organism>
<evidence type="ECO:0000313" key="1">
    <source>
        <dbReference type="EMBL" id="SCX82434.1"/>
    </source>
</evidence>
<keyword evidence="1" id="KW-0808">Transferase</keyword>
<protein>
    <submittedName>
        <fullName evidence="1">Transferase hexapeptide (Six repeat-containing protein)</fullName>
    </submittedName>
</protein>
<evidence type="ECO:0000313" key="2">
    <source>
        <dbReference type="Proteomes" id="UP000199354"/>
    </source>
</evidence>
<dbReference type="GO" id="GO:0016740">
    <property type="term" value="F:transferase activity"/>
    <property type="evidence" value="ECO:0007669"/>
    <property type="project" value="UniProtKB-KW"/>
</dbReference>
<dbReference type="CDD" id="cd04647">
    <property type="entry name" value="LbH_MAT_like"/>
    <property type="match status" value="1"/>
</dbReference>
<dbReference type="AlphaFoldDB" id="A0A1G5AX75"/>
<dbReference type="Pfam" id="PF00132">
    <property type="entry name" value="Hexapep"/>
    <property type="match status" value="1"/>
</dbReference>
<dbReference type="RefSeq" id="WP_091140218.1">
    <property type="nucleotide sequence ID" value="NZ_FMVF01000002.1"/>
</dbReference>
<dbReference type="Proteomes" id="UP000199354">
    <property type="component" value="Unassembled WGS sequence"/>
</dbReference>